<evidence type="ECO:0000256" key="9">
    <source>
        <dbReference type="HAMAP-Rule" id="MF_01808"/>
    </source>
</evidence>
<name>A0A1L7CXL2_9CORY</name>
<evidence type="ECO:0000256" key="7">
    <source>
        <dbReference type="ARBA" id="ARBA00023172"/>
    </source>
</evidence>
<evidence type="ECO:0000256" key="8">
    <source>
        <dbReference type="ARBA" id="ARBA00023306"/>
    </source>
</evidence>
<proteinExistence type="inferred from homology"/>
<evidence type="ECO:0000313" key="12">
    <source>
        <dbReference type="EMBL" id="APT90547.1"/>
    </source>
</evidence>
<comment type="similarity">
    <text evidence="9">Belongs to the 'phage' integrase family. XerC subfamily.</text>
</comment>
<dbReference type="Gene3D" id="1.10.443.10">
    <property type="entry name" value="Intergrase catalytic core"/>
    <property type="match status" value="1"/>
</dbReference>
<sequence>MAEDLAPGVEAVLGDFLDHIRLSRGLAERTAAGYRADLVPLLRGLDRIGDLDLRRIRAHLARRHAAGAARSSMARAATSIRLFGAWCAENGILPADPAARLTAPGPRHELPEILSAEQAATALGALATAAAESGEPGPARDLVVAELLYATAIRVGELCGLDLGDVDLDRRTLVVTGKGDRQRTVPFGPAAAAAVTRWLAGRGRLARPDSPPALLLGDRGGRLDPRQARRIVHRVTAATGVDLSPHGLRHSAATHLVEGGADLRVVQELLGHRSLGTTQIYTHVSVDRLREAHRRAHPRA</sequence>
<dbReference type="CDD" id="cd00798">
    <property type="entry name" value="INT_XerDC_C"/>
    <property type="match status" value="1"/>
</dbReference>
<keyword evidence="3 9" id="KW-0132">Cell division</keyword>
<accession>A0A1L7CXL2</accession>
<feature type="domain" description="Core-binding (CB)" evidence="11">
    <location>
        <begin position="7"/>
        <end position="88"/>
    </location>
</feature>
<dbReference type="InterPro" id="IPR023009">
    <property type="entry name" value="Tyrosine_recombinase_XerC/XerD"/>
</dbReference>
<keyword evidence="8 9" id="KW-0131">Cell cycle</keyword>
<dbReference type="GO" id="GO:0003677">
    <property type="term" value="F:DNA binding"/>
    <property type="evidence" value="ECO:0007669"/>
    <property type="project" value="UniProtKB-UniRule"/>
</dbReference>
<dbReference type="GO" id="GO:0005737">
    <property type="term" value="C:cytoplasm"/>
    <property type="evidence" value="ECO:0007669"/>
    <property type="project" value="UniProtKB-SubCell"/>
</dbReference>
<feature type="domain" description="Tyr recombinase" evidence="10">
    <location>
        <begin position="109"/>
        <end position="294"/>
    </location>
</feature>
<dbReference type="InterPro" id="IPR011010">
    <property type="entry name" value="DNA_brk_join_enz"/>
</dbReference>
<dbReference type="PROSITE" id="PS51898">
    <property type="entry name" value="TYR_RECOMBINASE"/>
    <property type="match status" value="1"/>
</dbReference>
<evidence type="ECO:0000256" key="3">
    <source>
        <dbReference type="ARBA" id="ARBA00022618"/>
    </source>
</evidence>
<dbReference type="KEGG" id="csph:CSPHI_05320"/>
<dbReference type="SUPFAM" id="SSF56349">
    <property type="entry name" value="DNA breaking-rejoining enzymes"/>
    <property type="match status" value="1"/>
</dbReference>
<evidence type="ECO:0000259" key="11">
    <source>
        <dbReference type="PROSITE" id="PS51900"/>
    </source>
</evidence>
<feature type="active site" evidence="9">
    <location>
        <position position="154"/>
    </location>
</feature>
<keyword evidence="6 9" id="KW-0238">DNA-binding</keyword>
<dbReference type="InterPro" id="IPR050090">
    <property type="entry name" value="Tyrosine_recombinase_XerCD"/>
</dbReference>
<dbReference type="PANTHER" id="PTHR30349">
    <property type="entry name" value="PHAGE INTEGRASE-RELATED"/>
    <property type="match status" value="1"/>
</dbReference>
<dbReference type="HAMAP" id="MF_01808">
    <property type="entry name" value="Recomb_XerC_XerD"/>
    <property type="match status" value="1"/>
</dbReference>
<dbReference type="InterPro" id="IPR010998">
    <property type="entry name" value="Integrase_recombinase_N"/>
</dbReference>
<keyword evidence="4 9" id="KW-0159">Chromosome partition</keyword>
<dbReference type="AlphaFoldDB" id="A0A1L7CXL2"/>
<evidence type="ECO:0000313" key="13">
    <source>
        <dbReference type="Proteomes" id="UP000185469"/>
    </source>
</evidence>
<dbReference type="PANTHER" id="PTHR30349:SF77">
    <property type="entry name" value="TYROSINE RECOMBINASE XERC"/>
    <property type="match status" value="1"/>
</dbReference>
<keyword evidence="2 9" id="KW-0963">Cytoplasm</keyword>
<dbReference type="Pfam" id="PF02899">
    <property type="entry name" value="Phage_int_SAM_1"/>
    <property type="match status" value="1"/>
</dbReference>
<keyword evidence="7 9" id="KW-0233">DNA recombination</keyword>
<comment type="function">
    <text evidence="9">Site-specific tyrosine recombinase, which acts by catalyzing the cutting and rejoining of the recombining DNA molecules. The XerC-XerD complex is essential to convert dimers of the bacterial chromosome into monomers to permit their segregation at cell division. It also contributes to the segregational stability of plasmids.</text>
</comment>
<comment type="subcellular location">
    <subcellularLocation>
        <location evidence="1 9">Cytoplasm</location>
    </subcellularLocation>
</comment>
<evidence type="ECO:0000256" key="6">
    <source>
        <dbReference type="ARBA" id="ARBA00023125"/>
    </source>
</evidence>
<feature type="active site" evidence="9">
    <location>
        <position position="272"/>
    </location>
</feature>
<keyword evidence="5 9" id="KW-0229">DNA integration</keyword>
<feature type="active site" evidence="9">
    <location>
        <position position="249"/>
    </location>
</feature>
<dbReference type="RefSeq" id="WP_075691810.1">
    <property type="nucleotide sequence ID" value="NZ_CP009248.1"/>
</dbReference>
<dbReference type="InterPro" id="IPR004107">
    <property type="entry name" value="Integrase_SAM-like_N"/>
</dbReference>
<dbReference type="STRING" id="1437874.CSPHI_05320"/>
<dbReference type="Pfam" id="PF00589">
    <property type="entry name" value="Phage_integrase"/>
    <property type="match status" value="1"/>
</dbReference>
<gene>
    <name evidence="9" type="primary">xerC</name>
    <name evidence="12" type="ORF">CSPHI_05320</name>
</gene>
<protein>
    <recommendedName>
        <fullName evidence="9">Tyrosine recombinase XerC</fullName>
    </recommendedName>
</protein>
<feature type="active site" description="O-(3'-phospho-DNA)-tyrosine intermediate" evidence="9">
    <location>
        <position position="281"/>
    </location>
</feature>
<dbReference type="OrthoDB" id="9801717at2"/>
<dbReference type="GO" id="GO:0007059">
    <property type="term" value="P:chromosome segregation"/>
    <property type="evidence" value="ECO:0007669"/>
    <property type="project" value="UniProtKB-UniRule"/>
</dbReference>
<dbReference type="EMBL" id="CP009248">
    <property type="protein sequence ID" value="APT90547.1"/>
    <property type="molecule type" value="Genomic_DNA"/>
</dbReference>
<keyword evidence="13" id="KW-1185">Reference proteome</keyword>
<dbReference type="GO" id="GO:0009037">
    <property type="term" value="F:tyrosine-based site-specific recombinase activity"/>
    <property type="evidence" value="ECO:0007669"/>
    <property type="project" value="UniProtKB-UniRule"/>
</dbReference>
<dbReference type="GO" id="GO:0051301">
    <property type="term" value="P:cell division"/>
    <property type="evidence" value="ECO:0007669"/>
    <property type="project" value="UniProtKB-KW"/>
</dbReference>
<feature type="active site" evidence="9">
    <location>
        <position position="246"/>
    </location>
</feature>
<evidence type="ECO:0000256" key="5">
    <source>
        <dbReference type="ARBA" id="ARBA00022908"/>
    </source>
</evidence>
<dbReference type="InterPro" id="IPR044068">
    <property type="entry name" value="CB"/>
</dbReference>
<dbReference type="GO" id="GO:0006313">
    <property type="term" value="P:DNA transposition"/>
    <property type="evidence" value="ECO:0007669"/>
    <property type="project" value="UniProtKB-UniRule"/>
</dbReference>
<feature type="active site" evidence="9">
    <location>
        <position position="178"/>
    </location>
</feature>
<dbReference type="PROSITE" id="PS51900">
    <property type="entry name" value="CB"/>
    <property type="match status" value="1"/>
</dbReference>
<dbReference type="InterPro" id="IPR002104">
    <property type="entry name" value="Integrase_catalytic"/>
</dbReference>
<organism evidence="12 13">
    <name type="scientific">Corynebacterium sphenisci DSM 44792</name>
    <dbReference type="NCBI Taxonomy" id="1437874"/>
    <lineage>
        <taxon>Bacteria</taxon>
        <taxon>Bacillati</taxon>
        <taxon>Actinomycetota</taxon>
        <taxon>Actinomycetes</taxon>
        <taxon>Mycobacteriales</taxon>
        <taxon>Corynebacteriaceae</taxon>
        <taxon>Corynebacterium</taxon>
    </lineage>
</organism>
<comment type="subunit">
    <text evidence="9">Forms a cyclic heterotetrameric complex composed of two molecules of XerC and two molecules of XerD.</text>
</comment>
<dbReference type="Proteomes" id="UP000185469">
    <property type="component" value="Chromosome"/>
</dbReference>
<evidence type="ECO:0000256" key="4">
    <source>
        <dbReference type="ARBA" id="ARBA00022829"/>
    </source>
</evidence>
<dbReference type="InterPro" id="IPR013762">
    <property type="entry name" value="Integrase-like_cat_sf"/>
</dbReference>
<reference evidence="12 13" key="1">
    <citation type="submission" date="2014-08" db="EMBL/GenBank/DDBJ databases">
        <title>Complete genome sequence of Corynebacterium sphenisci CECT 5990(T) (=DSM 44792(T)), isolated from healthy wild penguins.</title>
        <authorList>
            <person name="Ruckert C."/>
            <person name="Albersmeier A."/>
            <person name="Winkler A."/>
            <person name="Kalinowski J."/>
        </authorList>
    </citation>
    <scope>NUCLEOTIDE SEQUENCE [LARGE SCALE GENOMIC DNA]</scope>
    <source>
        <strain evidence="12 13">DSM 44792</strain>
    </source>
</reference>
<evidence type="ECO:0000259" key="10">
    <source>
        <dbReference type="PROSITE" id="PS51898"/>
    </source>
</evidence>
<evidence type="ECO:0000256" key="1">
    <source>
        <dbReference type="ARBA" id="ARBA00004496"/>
    </source>
</evidence>
<dbReference type="Gene3D" id="1.10.150.130">
    <property type="match status" value="1"/>
</dbReference>
<evidence type="ECO:0000256" key="2">
    <source>
        <dbReference type="ARBA" id="ARBA00022490"/>
    </source>
</evidence>